<dbReference type="RefSeq" id="WP_181579997.1">
    <property type="nucleotide sequence ID" value="NZ_CP059399.1"/>
</dbReference>
<sequence>MRSGGSALGALTVAGAWAGPVAGGQLVLLAKPFGGVLGVPGEVVGYIAFTALALACVTGGLAARLELSLRGAGLAALLAGAAFALAGVTEHIVWFGAAVLAGGAATGPVIVIARRLSWGAPAALTTWHSAMAAGVPAAAGIAALAARAPHRGLLIAGILAIASASLTTSKNAGAQNIAGRVDTALPAARTVLGYSAVGLVAGGAVLPTLHLLLFRWEAFAADQAILLLLAAIPATVVVALPGPEPGATATLLLLAAGGPVLVATAPGRASAAIGLAVTLAATARAARGLDLMSSGAIGSSAFPGNTIRSPALPTATVMITVLAGLAGLGAVTVLDVWFGTGTALTLLAVPTALAAAAYRRLPRATAAPAPTGNPTLEGGTP</sequence>
<keyword evidence="1" id="KW-0472">Membrane</keyword>
<keyword evidence="1" id="KW-1133">Transmembrane helix</keyword>
<keyword evidence="1" id="KW-0812">Transmembrane</keyword>
<feature type="transmembrane region" description="Helical" evidence="1">
    <location>
        <begin position="69"/>
        <end position="86"/>
    </location>
</feature>
<reference evidence="2 3" key="1">
    <citation type="submission" date="2020-07" db="EMBL/GenBank/DDBJ databases">
        <authorList>
            <person name="Zhuang K."/>
            <person name="Ran Y."/>
        </authorList>
    </citation>
    <scope>NUCLEOTIDE SEQUENCE [LARGE SCALE GENOMIC DNA]</scope>
    <source>
        <strain evidence="2 3">WCH-YHL-001</strain>
    </source>
</reference>
<feature type="transmembrane region" description="Helical" evidence="1">
    <location>
        <begin position="336"/>
        <end position="358"/>
    </location>
</feature>
<organism evidence="2 3">
    <name type="scientific">Nocardia huaxiensis</name>
    <dbReference type="NCBI Taxonomy" id="2755382"/>
    <lineage>
        <taxon>Bacteria</taxon>
        <taxon>Bacillati</taxon>
        <taxon>Actinomycetota</taxon>
        <taxon>Actinomycetes</taxon>
        <taxon>Mycobacteriales</taxon>
        <taxon>Nocardiaceae</taxon>
        <taxon>Nocardia</taxon>
    </lineage>
</organism>
<gene>
    <name evidence="2" type="ORF">H0264_26135</name>
</gene>
<feature type="transmembrane region" description="Helical" evidence="1">
    <location>
        <begin position="43"/>
        <end position="62"/>
    </location>
</feature>
<evidence type="ECO:0000313" key="3">
    <source>
        <dbReference type="Proteomes" id="UP000515512"/>
    </source>
</evidence>
<accession>A0A7D6V8B8</accession>
<evidence type="ECO:0008006" key="4">
    <source>
        <dbReference type="Google" id="ProtNLM"/>
    </source>
</evidence>
<evidence type="ECO:0000256" key="1">
    <source>
        <dbReference type="SAM" id="Phobius"/>
    </source>
</evidence>
<feature type="transmembrane region" description="Helical" evidence="1">
    <location>
        <begin position="92"/>
        <end position="113"/>
    </location>
</feature>
<evidence type="ECO:0000313" key="2">
    <source>
        <dbReference type="EMBL" id="QLY28791.1"/>
    </source>
</evidence>
<dbReference type="Proteomes" id="UP000515512">
    <property type="component" value="Chromosome"/>
</dbReference>
<dbReference type="EMBL" id="CP059399">
    <property type="protein sequence ID" value="QLY28791.1"/>
    <property type="molecule type" value="Genomic_DNA"/>
</dbReference>
<name>A0A7D6V8B8_9NOCA</name>
<protein>
    <recommendedName>
        <fullName evidence="4">MFS transporter</fullName>
    </recommendedName>
</protein>
<dbReference type="AlphaFoldDB" id="A0A7D6V8B8"/>
<dbReference type="KEGG" id="nhu:H0264_26135"/>
<proteinExistence type="predicted"/>
<keyword evidence="3" id="KW-1185">Reference proteome</keyword>
<feature type="transmembrane region" description="Helical" evidence="1">
    <location>
        <begin position="219"/>
        <end position="240"/>
    </location>
</feature>
<feature type="transmembrane region" description="Helical" evidence="1">
    <location>
        <begin position="310"/>
        <end position="330"/>
    </location>
</feature>
<feature type="transmembrane region" description="Helical" evidence="1">
    <location>
        <begin position="125"/>
        <end position="146"/>
    </location>
</feature>
<feature type="transmembrane region" description="Helical" evidence="1">
    <location>
        <begin position="191"/>
        <end position="213"/>
    </location>
</feature>